<name>A0ABW5FF97_9BACL</name>
<dbReference type="Proteomes" id="UP001597448">
    <property type="component" value="Unassembled WGS sequence"/>
</dbReference>
<dbReference type="InterPro" id="IPR027417">
    <property type="entry name" value="P-loop_NTPase"/>
</dbReference>
<evidence type="ECO:0000313" key="2">
    <source>
        <dbReference type="Proteomes" id="UP001597448"/>
    </source>
</evidence>
<protein>
    <submittedName>
        <fullName evidence="1">AAA family ATPase</fullName>
    </submittedName>
</protein>
<dbReference type="PANTHER" id="PTHR37816">
    <property type="entry name" value="YALI0E33011P"/>
    <property type="match status" value="1"/>
</dbReference>
<dbReference type="Pfam" id="PF13238">
    <property type="entry name" value="AAA_18"/>
    <property type="match status" value="1"/>
</dbReference>
<organism evidence="1 2">
    <name type="scientific">Paenibacillus rhizoplanae</name>
    <dbReference type="NCBI Taxonomy" id="1917181"/>
    <lineage>
        <taxon>Bacteria</taxon>
        <taxon>Bacillati</taxon>
        <taxon>Bacillota</taxon>
        <taxon>Bacilli</taxon>
        <taxon>Bacillales</taxon>
        <taxon>Paenibacillaceae</taxon>
        <taxon>Paenibacillus</taxon>
    </lineage>
</organism>
<dbReference type="SUPFAM" id="SSF52540">
    <property type="entry name" value="P-loop containing nucleoside triphosphate hydrolases"/>
    <property type="match status" value="1"/>
</dbReference>
<dbReference type="PANTHER" id="PTHR37816:SF2">
    <property type="entry name" value="DNA TOPOLOGY MODULATION PROTEIN FLAR-RELATED PROTEIN"/>
    <property type="match status" value="1"/>
</dbReference>
<dbReference type="Gene3D" id="3.40.50.300">
    <property type="entry name" value="P-loop containing nucleotide triphosphate hydrolases"/>
    <property type="match status" value="1"/>
</dbReference>
<gene>
    <name evidence="1" type="ORF">ACFSX3_27890</name>
</gene>
<dbReference type="RefSeq" id="WP_209992528.1">
    <property type="nucleotide sequence ID" value="NZ_JBHSVQ010000001.1"/>
</dbReference>
<dbReference type="EMBL" id="JBHUKY010000077">
    <property type="protein sequence ID" value="MFD2413694.1"/>
    <property type="molecule type" value="Genomic_DNA"/>
</dbReference>
<comment type="caution">
    <text evidence="1">The sequence shown here is derived from an EMBL/GenBank/DDBJ whole genome shotgun (WGS) entry which is preliminary data.</text>
</comment>
<dbReference type="PRINTS" id="PR01100">
    <property type="entry name" value="SHIKIMTKNASE"/>
</dbReference>
<evidence type="ECO:0000313" key="1">
    <source>
        <dbReference type="EMBL" id="MFD2413694.1"/>
    </source>
</evidence>
<sequence length="180" mass="20888">MNKIHGIILFGANGSGKTTLGCKLAHILNFKHMDHENYHFKKSVIPYTAVRPYEDCLSLILSDIEKYRSFVFTAVTGDFGDTIPKFYDLAVFISAPIELRMERIEQRAYNEHGERIRKGGDMYEQHLKFTDFVASRSLSRIEQWAQTLTCPVIHIDGAIDWHTNATNIAKRFYEIEWQKQ</sequence>
<proteinExistence type="predicted"/>
<reference evidence="2" key="1">
    <citation type="journal article" date="2019" name="Int. J. Syst. Evol. Microbiol.">
        <title>The Global Catalogue of Microorganisms (GCM) 10K type strain sequencing project: providing services to taxonomists for standard genome sequencing and annotation.</title>
        <authorList>
            <consortium name="The Broad Institute Genomics Platform"/>
            <consortium name="The Broad Institute Genome Sequencing Center for Infectious Disease"/>
            <person name="Wu L."/>
            <person name="Ma J."/>
        </authorList>
    </citation>
    <scope>NUCLEOTIDE SEQUENCE [LARGE SCALE GENOMIC DNA]</scope>
    <source>
        <strain evidence="2">CCM 8725</strain>
    </source>
</reference>
<accession>A0ABW5FF97</accession>
<keyword evidence="2" id="KW-1185">Reference proteome</keyword>
<dbReference type="InterPro" id="IPR052922">
    <property type="entry name" value="Cytidylate_Kinase-2"/>
</dbReference>